<reference evidence="2 3" key="1">
    <citation type="submission" date="2020-07" db="EMBL/GenBank/DDBJ databases">
        <title>Streptomyces isolated from Indian soil.</title>
        <authorList>
            <person name="Mandal S."/>
            <person name="Maiti P.K."/>
        </authorList>
    </citation>
    <scope>NUCLEOTIDE SEQUENCE [LARGE SCALE GENOMIC DNA]</scope>
    <source>
        <strain evidence="2 3">PSKA54</strain>
    </source>
</reference>
<accession>A0A7W2D750</accession>
<evidence type="ECO:0000256" key="1">
    <source>
        <dbReference type="SAM" id="MobiDB-lite"/>
    </source>
</evidence>
<gene>
    <name evidence="2" type="ORF">H1V43_32460</name>
</gene>
<feature type="region of interest" description="Disordered" evidence="1">
    <location>
        <begin position="169"/>
        <end position="204"/>
    </location>
</feature>
<evidence type="ECO:0000313" key="2">
    <source>
        <dbReference type="EMBL" id="MBA4865977.1"/>
    </source>
</evidence>
<dbReference type="RefSeq" id="WP_181867410.1">
    <property type="nucleotide sequence ID" value="NZ_JACEQY010000049.1"/>
</dbReference>
<keyword evidence="3" id="KW-1185">Reference proteome</keyword>
<evidence type="ECO:0000313" key="3">
    <source>
        <dbReference type="Proteomes" id="UP000586976"/>
    </source>
</evidence>
<proteinExistence type="predicted"/>
<dbReference type="AlphaFoldDB" id="A0A7W2D750"/>
<comment type="caution">
    <text evidence="2">The sequence shown here is derived from an EMBL/GenBank/DDBJ whole genome shotgun (WGS) entry which is preliminary data.</text>
</comment>
<dbReference type="Proteomes" id="UP000586976">
    <property type="component" value="Unassembled WGS sequence"/>
</dbReference>
<sequence>MNTRAVKAVEQVIHASMVKGKQTAAGYAIDLDSAQLIMSPEKAKRLAELEEMAARLLAMLPTKPLPKVMLGEGAALRAEYGAWVQVAMVLGVSLPYERPAAEKSADKLTRLFAPTQALREDEPEAPALTVYRASHDSIVFGYYATREAAREHCQKFMERENPVATLEWRPDGEWREDDDGEPGPDDTEELYAYGSHPETATWDPTGYVVTPIEVASAYDEEADE</sequence>
<feature type="compositionally biased region" description="Acidic residues" evidence="1">
    <location>
        <begin position="174"/>
        <end position="189"/>
    </location>
</feature>
<protein>
    <submittedName>
        <fullName evidence="2">Uncharacterized protein</fullName>
    </submittedName>
</protein>
<name>A0A7W2D750_9ACTN</name>
<dbReference type="EMBL" id="JACEQY010000049">
    <property type="protein sequence ID" value="MBA4865977.1"/>
    <property type="molecule type" value="Genomic_DNA"/>
</dbReference>
<organism evidence="2 3">
    <name type="scientific">Streptomyces himalayensis subsp. aureolus</name>
    <dbReference type="NCBI Taxonomy" id="2758039"/>
    <lineage>
        <taxon>Bacteria</taxon>
        <taxon>Bacillati</taxon>
        <taxon>Actinomycetota</taxon>
        <taxon>Actinomycetes</taxon>
        <taxon>Kitasatosporales</taxon>
        <taxon>Streptomycetaceae</taxon>
        <taxon>Streptomyces</taxon>
        <taxon>Streptomyces himalayensis</taxon>
    </lineage>
</organism>